<proteinExistence type="predicted"/>
<dbReference type="OrthoDB" id="1470350at2759"/>
<dbReference type="Proteomes" id="UP001152300">
    <property type="component" value="Unassembled WGS sequence"/>
</dbReference>
<comment type="caution">
    <text evidence="1">The sequence shown here is derived from an EMBL/GenBank/DDBJ whole genome shotgun (WGS) entry which is preliminary data.</text>
</comment>
<evidence type="ECO:0000313" key="1">
    <source>
        <dbReference type="EMBL" id="KAJ8063785.1"/>
    </source>
</evidence>
<gene>
    <name evidence="1" type="ORF">OCU04_007646</name>
</gene>
<dbReference type="EMBL" id="JAPEIS010000008">
    <property type="protein sequence ID" value="KAJ8063785.1"/>
    <property type="molecule type" value="Genomic_DNA"/>
</dbReference>
<dbReference type="AlphaFoldDB" id="A0A9X0AJ72"/>
<dbReference type="Gene3D" id="1.10.630.10">
    <property type="entry name" value="Cytochrome P450"/>
    <property type="match status" value="1"/>
</dbReference>
<dbReference type="InterPro" id="IPR036396">
    <property type="entry name" value="Cyt_P450_sf"/>
</dbReference>
<organism evidence="1 2">
    <name type="scientific">Sclerotinia nivalis</name>
    <dbReference type="NCBI Taxonomy" id="352851"/>
    <lineage>
        <taxon>Eukaryota</taxon>
        <taxon>Fungi</taxon>
        <taxon>Dikarya</taxon>
        <taxon>Ascomycota</taxon>
        <taxon>Pezizomycotina</taxon>
        <taxon>Leotiomycetes</taxon>
        <taxon>Helotiales</taxon>
        <taxon>Sclerotiniaceae</taxon>
        <taxon>Sclerotinia</taxon>
    </lineage>
</organism>
<dbReference type="GO" id="GO:0005506">
    <property type="term" value="F:iron ion binding"/>
    <property type="evidence" value="ECO:0007669"/>
    <property type="project" value="InterPro"/>
</dbReference>
<name>A0A9X0AJ72_9HELO</name>
<dbReference type="GO" id="GO:0004497">
    <property type="term" value="F:monooxygenase activity"/>
    <property type="evidence" value="ECO:0007669"/>
    <property type="project" value="InterPro"/>
</dbReference>
<evidence type="ECO:0000313" key="2">
    <source>
        <dbReference type="Proteomes" id="UP001152300"/>
    </source>
</evidence>
<keyword evidence="2" id="KW-1185">Reference proteome</keyword>
<dbReference type="GO" id="GO:0020037">
    <property type="term" value="F:heme binding"/>
    <property type="evidence" value="ECO:0007669"/>
    <property type="project" value="InterPro"/>
</dbReference>
<sequence>MFMDSNRLFSYAREYFDNCREIFIITVMGKELYIVTSAEDVSAIYRNTEAFDFDPIIMEIFTDFGVTSDTFEKMHERNWPHGKHWIDIVHEIFKLQMHPGEKLQKLESTFLSNIDSSLAWHKLRGDVVLSEDEENGETGEKVVSLFRWCYQVLWIQRRTQFLVNRCIESPRIC</sequence>
<accession>A0A9X0AJ72</accession>
<dbReference type="GO" id="GO:0016705">
    <property type="term" value="F:oxidoreductase activity, acting on paired donors, with incorporation or reduction of molecular oxygen"/>
    <property type="evidence" value="ECO:0007669"/>
    <property type="project" value="InterPro"/>
</dbReference>
<reference evidence="1" key="1">
    <citation type="submission" date="2022-11" db="EMBL/GenBank/DDBJ databases">
        <title>Genome Resource of Sclerotinia nivalis Strain SnTB1, a Plant Pathogen Isolated from American Ginseng.</title>
        <authorList>
            <person name="Fan S."/>
        </authorList>
    </citation>
    <scope>NUCLEOTIDE SEQUENCE</scope>
    <source>
        <strain evidence="1">SnTB1</strain>
    </source>
</reference>
<protein>
    <submittedName>
        <fullName evidence="1">Uncharacterized protein</fullName>
    </submittedName>
</protein>